<reference evidence="1 4" key="1">
    <citation type="submission" date="2021-11" db="EMBL/GenBank/DDBJ databases">
        <title>Draft genome sequence of Capnocytophaga sp. strain KC07075 isolated from cat oral cavity.</title>
        <authorList>
            <person name="Suzuki M."/>
            <person name="Imaoka K."/>
            <person name="Kimura M."/>
            <person name="Morikawa S."/>
            <person name="Maeda K."/>
        </authorList>
    </citation>
    <scope>NUCLEOTIDE SEQUENCE</scope>
    <source>
        <strain evidence="1">KC07075</strain>
        <strain evidence="2 4">KC07079</strain>
    </source>
</reference>
<proteinExistence type="predicted"/>
<accession>A0AAV5AWT9</accession>
<evidence type="ECO:0000313" key="2">
    <source>
        <dbReference type="EMBL" id="GJM54064.1"/>
    </source>
</evidence>
<organism evidence="1 3">
    <name type="scientific">Capnocytophaga catalasegens</name>
    <dbReference type="NCBI Taxonomy" id="1004260"/>
    <lineage>
        <taxon>Bacteria</taxon>
        <taxon>Pseudomonadati</taxon>
        <taxon>Bacteroidota</taxon>
        <taxon>Flavobacteriia</taxon>
        <taxon>Flavobacteriales</taxon>
        <taxon>Flavobacteriaceae</taxon>
        <taxon>Capnocytophaga</taxon>
    </lineage>
</organism>
<evidence type="ECO:0000313" key="3">
    <source>
        <dbReference type="Proteomes" id="UP001207736"/>
    </source>
</evidence>
<dbReference type="RefSeq" id="WP_264846571.1">
    <property type="nucleotide sequence ID" value="NZ_BPMA01000022.1"/>
</dbReference>
<dbReference type="EMBL" id="BQKB01000059">
    <property type="protein sequence ID" value="GJM54064.1"/>
    <property type="molecule type" value="Genomic_DNA"/>
</dbReference>
<dbReference type="Proteomes" id="UP001208692">
    <property type="component" value="Unassembled WGS sequence"/>
</dbReference>
<evidence type="ECO:0000313" key="1">
    <source>
        <dbReference type="EMBL" id="GJM49892.1"/>
    </source>
</evidence>
<gene>
    <name evidence="1" type="ORF">RCZ15_08670</name>
    <name evidence="2" type="ORF">RCZ16_23800</name>
</gene>
<comment type="caution">
    <text evidence="1">The sequence shown here is derived from an EMBL/GenBank/DDBJ whole genome shotgun (WGS) entry which is preliminary data.</text>
</comment>
<dbReference type="AlphaFoldDB" id="A0AAV5AWT9"/>
<evidence type="ECO:0000313" key="4">
    <source>
        <dbReference type="Proteomes" id="UP001208692"/>
    </source>
</evidence>
<protein>
    <submittedName>
        <fullName evidence="1">Uncharacterized protein</fullName>
    </submittedName>
</protein>
<keyword evidence="4" id="KW-1185">Reference proteome</keyword>
<name>A0AAV5AWT9_9FLAO</name>
<dbReference type="Proteomes" id="UP001207736">
    <property type="component" value="Unassembled WGS sequence"/>
</dbReference>
<sequence length="71" mass="8370">MITTIQLEKAITDEQYKKVIELLKSINISVKKDDTKMSKEEFFAKIENSKKQKGTILKSKQEVDKFFSQWI</sequence>
<dbReference type="EMBL" id="BQKA01000014">
    <property type="protein sequence ID" value="GJM49892.1"/>
    <property type="molecule type" value="Genomic_DNA"/>
</dbReference>